<protein>
    <submittedName>
        <fullName evidence="2">Uncharacterized protein</fullName>
    </submittedName>
</protein>
<organism evidence="2 3">
    <name type="scientific">Pyrobaculum ferrireducens</name>
    <dbReference type="NCBI Taxonomy" id="1104324"/>
    <lineage>
        <taxon>Archaea</taxon>
        <taxon>Thermoproteota</taxon>
        <taxon>Thermoprotei</taxon>
        <taxon>Thermoproteales</taxon>
        <taxon>Thermoproteaceae</taxon>
        <taxon>Pyrobaculum</taxon>
    </lineage>
</organism>
<proteinExistence type="predicted"/>
<evidence type="ECO:0000256" key="1">
    <source>
        <dbReference type="SAM" id="Phobius"/>
    </source>
</evidence>
<dbReference type="STRING" id="1104324.P186_1116"/>
<dbReference type="HOGENOM" id="CLU_3131002_0_0_2"/>
<feature type="transmembrane region" description="Helical" evidence="1">
    <location>
        <begin position="23"/>
        <end position="47"/>
    </location>
</feature>
<reference evidence="2 3" key="1">
    <citation type="journal article" date="2012" name="J. Bacteriol.">
        <title>Complete genome sequence of strain 1860, a crenarchaeon of the genus pyrobaculum able to grow with various electron acceptors.</title>
        <authorList>
            <person name="Mardanov A.V."/>
            <person name="Gumerov V.M."/>
            <person name="Slobodkina G.B."/>
            <person name="Beletsky A.V."/>
            <person name="Bonch-Osmolovskaya E.A."/>
            <person name="Ravin N.V."/>
            <person name="Skryabin K.G."/>
        </authorList>
    </citation>
    <scope>NUCLEOTIDE SEQUENCE [LARGE SCALE GENOMIC DNA]</scope>
    <source>
        <strain evidence="2 3">1860</strain>
    </source>
</reference>
<evidence type="ECO:0000313" key="3">
    <source>
        <dbReference type="Proteomes" id="UP000005867"/>
    </source>
</evidence>
<keyword evidence="1" id="KW-1133">Transmembrane helix</keyword>
<evidence type="ECO:0000313" key="2">
    <source>
        <dbReference type="EMBL" id="AET32549.1"/>
    </source>
</evidence>
<sequence length="49" mass="5096">MFLCVNTVAAVSGGELYLYVKGVVGTAVGALCISGFYYVVSAAVWAFDL</sequence>
<keyword evidence="3" id="KW-1185">Reference proteome</keyword>
<dbReference type="KEGG" id="pyr:P186_1116"/>
<dbReference type="Proteomes" id="UP000005867">
    <property type="component" value="Chromosome"/>
</dbReference>
<keyword evidence="1" id="KW-0812">Transmembrane</keyword>
<dbReference type="BioCyc" id="PSP1104324:GJSN-1088-MONOMER"/>
<name>G7VCC9_9CREN</name>
<keyword evidence="1" id="KW-0472">Membrane</keyword>
<dbReference type="AlphaFoldDB" id="G7VCC9"/>
<accession>G7VCC9</accession>
<dbReference type="EMBL" id="CP003098">
    <property type="protein sequence ID" value="AET32549.1"/>
    <property type="molecule type" value="Genomic_DNA"/>
</dbReference>
<gene>
    <name evidence="2" type="ORF">P186_1116</name>
</gene>